<protein>
    <submittedName>
        <fullName evidence="2">Uncharacterized protein</fullName>
    </submittedName>
</protein>
<proteinExistence type="predicted"/>
<dbReference type="Proteomes" id="UP000807342">
    <property type="component" value="Unassembled WGS sequence"/>
</dbReference>
<comment type="caution">
    <text evidence="2">The sequence shown here is derived from an EMBL/GenBank/DDBJ whole genome shotgun (WGS) entry which is preliminary data.</text>
</comment>
<sequence length="305" mass="33475">MSKGGYSKYTVAHTQKPTLPLEASDLAPKAVKIFPLPITFPSPFWPVFERPGAPARIYRGYSGEFQGHLSPVDIPKLHESTTVIIDSHHDMINDASSSRRDPETITKSSSYRMRCSMWDIRIATTIGFGESEGMKKDIPIDSDMFDRGRSVPGARGKDLLTSGVGVEVKKSLNLGKRLGALSLLGSLALNRPLFWMLFELECGDGTQSLSGPIGSRVLAAPEIVQSTEGEVQIPVGLEEDTRGASECKGVLEESCRDRGRITPSHHKTDGTRELLSSSGSDGKRKHILITNGQEFVHQERLRCDR</sequence>
<feature type="compositionally biased region" description="Basic and acidic residues" evidence="1">
    <location>
        <begin position="259"/>
        <end position="272"/>
    </location>
</feature>
<evidence type="ECO:0000313" key="2">
    <source>
        <dbReference type="EMBL" id="KAF9448003.1"/>
    </source>
</evidence>
<feature type="region of interest" description="Disordered" evidence="1">
    <location>
        <begin position="259"/>
        <end position="284"/>
    </location>
</feature>
<gene>
    <name evidence="2" type="ORF">P691DRAFT_781612</name>
</gene>
<organism evidence="2 3">
    <name type="scientific">Macrolepiota fuliginosa MF-IS2</name>
    <dbReference type="NCBI Taxonomy" id="1400762"/>
    <lineage>
        <taxon>Eukaryota</taxon>
        <taxon>Fungi</taxon>
        <taxon>Dikarya</taxon>
        <taxon>Basidiomycota</taxon>
        <taxon>Agaricomycotina</taxon>
        <taxon>Agaricomycetes</taxon>
        <taxon>Agaricomycetidae</taxon>
        <taxon>Agaricales</taxon>
        <taxon>Agaricineae</taxon>
        <taxon>Agaricaceae</taxon>
        <taxon>Macrolepiota</taxon>
    </lineage>
</organism>
<dbReference type="EMBL" id="MU151177">
    <property type="protein sequence ID" value="KAF9448003.1"/>
    <property type="molecule type" value="Genomic_DNA"/>
</dbReference>
<dbReference type="AlphaFoldDB" id="A0A9P5XBJ8"/>
<accession>A0A9P5XBJ8</accession>
<name>A0A9P5XBJ8_9AGAR</name>
<keyword evidence="3" id="KW-1185">Reference proteome</keyword>
<reference evidence="2" key="1">
    <citation type="submission" date="2020-11" db="EMBL/GenBank/DDBJ databases">
        <authorList>
            <consortium name="DOE Joint Genome Institute"/>
            <person name="Ahrendt S."/>
            <person name="Riley R."/>
            <person name="Andreopoulos W."/>
            <person name="Labutti K."/>
            <person name="Pangilinan J."/>
            <person name="Ruiz-Duenas F.J."/>
            <person name="Barrasa J.M."/>
            <person name="Sanchez-Garcia M."/>
            <person name="Camarero S."/>
            <person name="Miyauchi S."/>
            <person name="Serrano A."/>
            <person name="Linde D."/>
            <person name="Babiker R."/>
            <person name="Drula E."/>
            <person name="Ayuso-Fernandez I."/>
            <person name="Pacheco R."/>
            <person name="Padilla G."/>
            <person name="Ferreira P."/>
            <person name="Barriuso J."/>
            <person name="Kellner H."/>
            <person name="Castanera R."/>
            <person name="Alfaro M."/>
            <person name="Ramirez L."/>
            <person name="Pisabarro A.G."/>
            <person name="Kuo A."/>
            <person name="Tritt A."/>
            <person name="Lipzen A."/>
            <person name="He G."/>
            <person name="Yan M."/>
            <person name="Ng V."/>
            <person name="Cullen D."/>
            <person name="Martin F."/>
            <person name="Rosso M.-N."/>
            <person name="Henrissat B."/>
            <person name="Hibbett D."/>
            <person name="Martinez A.T."/>
            <person name="Grigoriev I.V."/>
        </authorList>
    </citation>
    <scope>NUCLEOTIDE SEQUENCE</scope>
    <source>
        <strain evidence="2">MF-IS2</strain>
    </source>
</reference>
<evidence type="ECO:0000256" key="1">
    <source>
        <dbReference type="SAM" id="MobiDB-lite"/>
    </source>
</evidence>
<evidence type="ECO:0000313" key="3">
    <source>
        <dbReference type="Proteomes" id="UP000807342"/>
    </source>
</evidence>